<dbReference type="EMBL" id="CM012445">
    <property type="protein sequence ID" value="RVE68348.1"/>
    <property type="molecule type" value="Genomic_DNA"/>
</dbReference>
<keyword evidence="2" id="KW-1185">Reference proteome</keyword>
<proteinExistence type="predicted"/>
<protein>
    <submittedName>
        <fullName evidence="1">Uncharacterized protein</fullName>
    </submittedName>
</protein>
<accession>A0A3S2MWF5</accession>
<sequence length="113" mass="13006">MFLIVDCYNGVRVVGWHCSVAENGGTKEERPAWRRNYRSSKDCWNVGLHWKKKEIHRVSQGPCSHGNGECRVSRSFREFCTPGRSIVSVPRPSARTCSPIDIQDIMGWMMTYK</sequence>
<evidence type="ECO:0000313" key="2">
    <source>
        <dbReference type="Proteomes" id="UP000283210"/>
    </source>
</evidence>
<dbReference type="Proteomes" id="UP000283210">
    <property type="component" value="Chromosome 9"/>
</dbReference>
<name>A0A3S2MWF5_ORYJA</name>
<evidence type="ECO:0000313" key="1">
    <source>
        <dbReference type="EMBL" id="RVE68348.1"/>
    </source>
</evidence>
<dbReference type="AlphaFoldDB" id="A0A3S2MWF5"/>
<gene>
    <name evidence="1" type="ORF">OJAV_G00090700</name>
</gene>
<organism evidence="1 2">
    <name type="scientific">Oryzias javanicus</name>
    <name type="common">Javanese ricefish</name>
    <name type="synonym">Aplocheilus javanicus</name>
    <dbReference type="NCBI Taxonomy" id="123683"/>
    <lineage>
        <taxon>Eukaryota</taxon>
        <taxon>Metazoa</taxon>
        <taxon>Chordata</taxon>
        <taxon>Craniata</taxon>
        <taxon>Vertebrata</taxon>
        <taxon>Euteleostomi</taxon>
        <taxon>Actinopterygii</taxon>
        <taxon>Neopterygii</taxon>
        <taxon>Teleostei</taxon>
        <taxon>Neoteleostei</taxon>
        <taxon>Acanthomorphata</taxon>
        <taxon>Ovalentaria</taxon>
        <taxon>Atherinomorphae</taxon>
        <taxon>Beloniformes</taxon>
        <taxon>Adrianichthyidae</taxon>
        <taxon>Oryziinae</taxon>
        <taxon>Oryzias</taxon>
    </lineage>
</organism>
<reference evidence="1 2" key="1">
    <citation type="submission" date="2018-11" db="EMBL/GenBank/DDBJ databases">
        <authorList>
            <person name="Lopez-Roques C."/>
            <person name="Donnadieu C."/>
            <person name="Bouchez O."/>
            <person name="Klopp C."/>
            <person name="Cabau C."/>
            <person name="Zahm M."/>
        </authorList>
    </citation>
    <scope>NUCLEOTIDE SEQUENCE [LARGE SCALE GENOMIC DNA]</scope>
    <source>
        <strain evidence="1">RS831</strain>
        <tissue evidence="1">Whole body</tissue>
    </source>
</reference>
<reference evidence="1 2" key="2">
    <citation type="submission" date="2019-01" db="EMBL/GenBank/DDBJ databases">
        <title>A chromosome length genome reference of the Java medaka (oryzias javanicus).</title>
        <authorList>
            <person name="Herpin A."/>
            <person name="Takehana Y."/>
            <person name="Naruse K."/>
            <person name="Ansai S."/>
            <person name="Kawaguchi M."/>
        </authorList>
    </citation>
    <scope>NUCLEOTIDE SEQUENCE [LARGE SCALE GENOMIC DNA]</scope>
    <source>
        <strain evidence="1">RS831</strain>
        <tissue evidence="1">Whole body</tissue>
    </source>
</reference>